<feature type="compositionally biased region" description="Basic and acidic residues" evidence="7">
    <location>
        <begin position="166"/>
        <end position="184"/>
    </location>
</feature>
<evidence type="ECO:0000256" key="2">
    <source>
        <dbReference type="ARBA" id="ARBA00022448"/>
    </source>
</evidence>
<keyword evidence="6 8" id="KW-0472">Membrane</keyword>
<proteinExistence type="predicted"/>
<sequence length="328" mass="35671">MAHSIEELKHDHVFLGADHERNERKVWLVIALTATMMVAEIVAGSIFGSMALTADGWHMSTHAGAMLISALAYLYARRQARNPRYTFGTGKLGDLAGFASAIVLALIAILIAWESFLRLAHPVAIDFDQAIAVAVIGLAVNLLSAWLLRGGHHDHHGGHHGHHGAHAHDGGHHHGHHGGHDHGRGAEDHNLRAAYLHVLADALTSVLAIFALFLGRGYGWIWLDPVMGVVGGLVIARWSWGLIRATATVLLDAQPDDEDLADEIRQQVETEEDRISDLHVWQVGPGHRAAIVALVTSKPRAPSFYKEKLRSIRDLSHLTVEVTPAEAA</sequence>
<evidence type="ECO:0000256" key="8">
    <source>
        <dbReference type="SAM" id="Phobius"/>
    </source>
</evidence>
<feature type="compositionally biased region" description="Basic residues" evidence="7">
    <location>
        <begin position="156"/>
        <end position="165"/>
    </location>
</feature>
<feature type="transmembrane region" description="Helical" evidence="8">
    <location>
        <begin position="57"/>
        <end position="75"/>
    </location>
</feature>
<dbReference type="PANTHER" id="PTHR45755">
    <property type="match status" value="1"/>
</dbReference>
<dbReference type="NCBIfam" id="TIGR01297">
    <property type="entry name" value="CDF"/>
    <property type="match status" value="1"/>
</dbReference>
<evidence type="ECO:0000313" key="11">
    <source>
        <dbReference type="Proteomes" id="UP001496627"/>
    </source>
</evidence>
<feature type="transmembrane region" description="Helical" evidence="8">
    <location>
        <begin position="220"/>
        <end position="240"/>
    </location>
</feature>
<evidence type="ECO:0000256" key="5">
    <source>
        <dbReference type="ARBA" id="ARBA00023065"/>
    </source>
</evidence>
<dbReference type="InterPro" id="IPR027469">
    <property type="entry name" value="Cation_efflux_TMD_sf"/>
</dbReference>
<accession>A0ABV0M6Y7</accession>
<keyword evidence="4 8" id="KW-1133">Transmembrane helix</keyword>
<evidence type="ECO:0000313" key="10">
    <source>
        <dbReference type="EMBL" id="MEQ1407638.1"/>
    </source>
</evidence>
<dbReference type="InterPro" id="IPR058533">
    <property type="entry name" value="Cation_efflux_TM"/>
</dbReference>
<keyword evidence="5" id="KW-0406">Ion transport</keyword>
<comment type="caution">
    <text evidence="10">The sequence shown here is derived from an EMBL/GenBank/DDBJ whole genome shotgun (WGS) entry which is preliminary data.</text>
</comment>
<evidence type="ECO:0000259" key="9">
    <source>
        <dbReference type="Pfam" id="PF01545"/>
    </source>
</evidence>
<dbReference type="Proteomes" id="UP001496627">
    <property type="component" value="Unassembled WGS sequence"/>
</dbReference>
<comment type="subcellular location">
    <subcellularLocation>
        <location evidence="1">Membrane</location>
        <topology evidence="1">Multi-pass membrane protein</topology>
    </subcellularLocation>
</comment>
<protein>
    <submittedName>
        <fullName evidence="10">CDF family Co(II)/Ni(II) efflux transporter DmeF</fullName>
    </submittedName>
</protein>
<feature type="transmembrane region" description="Helical" evidence="8">
    <location>
        <begin position="129"/>
        <end position="148"/>
    </location>
</feature>
<dbReference type="NCBIfam" id="NF033827">
    <property type="entry name" value="CDF_efflux_DmeF"/>
    <property type="match status" value="1"/>
</dbReference>
<dbReference type="InterPro" id="IPR045316">
    <property type="entry name" value="Msc2-like"/>
</dbReference>
<feature type="transmembrane region" description="Helical" evidence="8">
    <location>
        <begin position="194"/>
        <end position="214"/>
    </location>
</feature>
<feature type="region of interest" description="Disordered" evidence="7">
    <location>
        <begin position="156"/>
        <end position="184"/>
    </location>
</feature>
<evidence type="ECO:0000256" key="6">
    <source>
        <dbReference type="ARBA" id="ARBA00023136"/>
    </source>
</evidence>
<feature type="transmembrane region" description="Helical" evidence="8">
    <location>
        <begin position="26"/>
        <end position="51"/>
    </location>
</feature>
<organism evidence="10 11">
    <name type="scientific">Neorhizobium phenanthreniclasticum</name>
    <dbReference type="NCBI Taxonomy" id="3157917"/>
    <lineage>
        <taxon>Bacteria</taxon>
        <taxon>Pseudomonadati</taxon>
        <taxon>Pseudomonadota</taxon>
        <taxon>Alphaproteobacteria</taxon>
        <taxon>Hyphomicrobiales</taxon>
        <taxon>Rhizobiaceae</taxon>
        <taxon>Rhizobium/Agrobacterium group</taxon>
        <taxon>Neorhizobium</taxon>
    </lineage>
</organism>
<keyword evidence="11" id="KW-1185">Reference proteome</keyword>
<dbReference type="RefSeq" id="WP_348864029.1">
    <property type="nucleotide sequence ID" value="NZ_JBEAAL010000019.1"/>
</dbReference>
<evidence type="ECO:0000256" key="1">
    <source>
        <dbReference type="ARBA" id="ARBA00004141"/>
    </source>
</evidence>
<keyword evidence="3 8" id="KW-0812">Transmembrane</keyword>
<dbReference type="EMBL" id="JBEAAL010000019">
    <property type="protein sequence ID" value="MEQ1407638.1"/>
    <property type="molecule type" value="Genomic_DNA"/>
</dbReference>
<reference evidence="10 11" key="1">
    <citation type="submission" date="2024-05" db="EMBL/GenBank/DDBJ databases">
        <title>Neorhizobium sp. Rsf11, a plant growth promoting and heavy metal resistant PAH-degrader.</title>
        <authorList>
            <person name="Golubev S.N."/>
            <person name="Muratova A.Y."/>
            <person name="Markelova M.I."/>
        </authorList>
    </citation>
    <scope>NUCLEOTIDE SEQUENCE [LARGE SCALE GENOMIC DNA]</scope>
    <source>
        <strain evidence="10 11">Rsf11</strain>
    </source>
</reference>
<feature type="transmembrane region" description="Helical" evidence="8">
    <location>
        <begin position="95"/>
        <end position="117"/>
    </location>
</feature>
<dbReference type="PANTHER" id="PTHR45755:SF4">
    <property type="entry name" value="ZINC TRANSPORTER 7"/>
    <property type="match status" value="1"/>
</dbReference>
<dbReference type="InterPro" id="IPR002524">
    <property type="entry name" value="Cation_efflux"/>
</dbReference>
<keyword evidence="2" id="KW-0813">Transport</keyword>
<feature type="domain" description="Cation efflux protein transmembrane" evidence="9">
    <location>
        <begin position="26"/>
        <end position="251"/>
    </location>
</feature>
<dbReference type="Pfam" id="PF01545">
    <property type="entry name" value="Cation_efflux"/>
    <property type="match status" value="1"/>
</dbReference>
<dbReference type="Gene3D" id="1.20.1510.10">
    <property type="entry name" value="Cation efflux protein transmembrane domain"/>
    <property type="match status" value="1"/>
</dbReference>
<evidence type="ECO:0000256" key="4">
    <source>
        <dbReference type="ARBA" id="ARBA00022989"/>
    </source>
</evidence>
<gene>
    <name evidence="10" type="primary">dmeF</name>
    <name evidence="10" type="ORF">ABK249_22190</name>
</gene>
<dbReference type="SUPFAM" id="SSF161111">
    <property type="entry name" value="Cation efflux protein transmembrane domain-like"/>
    <property type="match status" value="1"/>
</dbReference>
<evidence type="ECO:0000256" key="3">
    <source>
        <dbReference type="ARBA" id="ARBA00022692"/>
    </source>
</evidence>
<name>A0ABV0M6Y7_9HYPH</name>
<evidence type="ECO:0000256" key="7">
    <source>
        <dbReference type="SAM" id="MobiDB-lite"/>
    </source>
</evidence>